<keyword evidence="13 17" id="KW-0472">Membrane</keyword>
<evidence type="ECO:0000256" key="5">
    <source>
        <dbReference type="ARBA" id="ARBA00022448"/>
    </source>
</evidence>
<comment type="function">
    <text evidence="1 16">Component of the ubiquinol-cytochrome c reductase complex (complex III or cytochrome b-c1 complex), which is a respiratory chain that generates an electrochemical potential coupled to ATP synthesis.</text>
</comment>
<dbReference type="InterPro" id="IPR005797">
    <property type="entry name" value="Cyt_b/b6_N"/>
</dbReference>
<accession>A0A6J5JXP0</accession>
<feature type="domain" description="Cytochrome b/b6 C-terminal region profile" evidence="19">
    <location>
        <begin position="230"/>
        <end position="403"/>
    </location>
</feature>
<dbReference type="SUPFAM" id="SSF81648">
    <property type="entry name" value="a domain/subunit of cytochrome bc1 complex (Ubiquinol-cytochrome c reductase)"/>
    <property type="match status" value="1"/>
</dbReference>
<dbReference type="GO" id="GO:0046872">
    <property type="term" value="F:metal ion binding"/>
    <property type="evidence" value="ECO:0007669"/>
    <property type="project" value="UniProtKB-KW"/>
</dbReference>
<evidence type="ECO:0000256" key="8">
    <source>
        <dbReference type="ARBA" id="ARBA00022692"/>
    </source>
</evidence>
<keyword evidence="6 15" id="KW-0349">Heme</keyword>
<dbReference type="InterPro" id="IPR036150">
    <property type="entry name" value="Cyt_b/b6_C_sf"/>
</dbReference>
<keyword evidence="21" id="KW-1185">Reference proteome</keyword>
<feature type="transmembrane region" description="Helical" evidence="17">
    <location>
        <begin position="374"/>
        <end position="395"/>
    </location>
</feature>
<comment type="cofactor">
    <cofactor evidence="15">
        <name>heme</name>
        <dbReference type="ChEBI" id="CHEBI:30413"/>
    </cofactor>
    <text evidence="15">Binds 2 heme groups non-covalently.</text>
</comment>
<sequence length="406" mass="46460">MYTLIKNLEIWINKRFPLDKLWKEHMSQYYAPKNFNFWYYFGSLALLVFGIQILSGIWLAMFYNPSSLEAFDSVEYIMRDVKYGWLIRYIHSTGASFFFVVLYFHVFRGLLYGSYKKPRELLWIIGVLLFLCLMAECFFGYLLPWGNMSFWGAQVITSLFGAIPVVGGPLVEWIRGDYAVSGVTLNRFFSIHVSAMPIVFIVLIATHLIALHEVGSGNPDGIEIKENKNEQGIPLDGIPMHPYYTVKDLFGVSVFLTAFFSVVFFKPDFFSLFLEGPNFTPADQLATPEHIAPVWYMTPYYAILRAIPNKLAGIVAMGASIAILFTLPWLDRSPVKSMRYKGILSKISLFIFIISFFILGYLGMEPPSATKTLLAQICSFIYFAFFLLMPIYSSIEKCKTVPNRVK</sequence>
<evidence type="ECO:0000256" key="11">
    <source>
        <dbReference type="ARBA" id="ARBA00022989"/>
    </source>
</evidence>
<gene>
    <name evidence="20" type="primary">fbcH</name>
    <name evidence="20" type="ORF">ESZ_00135</name>
</gene>
<keyword evidence="5 16" id="KW-0813">Transport</keyword>
<comment type="cofactor">
    <cofactor evidence="16">
        <name>heme b</name>
        <dbReference type="ChEBI" id="CHEBI:60344"/>
    </cofactor>
    <text evidence="16">Binds 2 heme groups non-covalently.</text>
</comment>
<keyword evidence="12 15" id="KW-0408">Iron</keyword>
<feature type="transmembrane region" description="Helical" evidence="17">
    <location>
        <begin position="249"/>
        <end position="265"/>
    </location>
</feature>
<dbReference type="GO" id="GO:0045275">
    <property type="term" value="C:respiratory chain complex III"/>
    <property type="evidence" value="ECO:0007669"/>
    <property type="project" value="InterPro"/>
</dbReference>
<evidence type="ECO:0000256" key="7">
    <source>
        <dbReference type="ARBA" id="ARBA00022660"/>
    </source>
</evidence>
<reference evidence="20 21" key="1">
    <citation type="submission" date="2020-04" db="EMBL/GenBank/DDBJ databases">
        <authorList>
            <person name="Graf S J."/>
        </authorList>
    </citation>
    <scope>NUCLEOTIDE SEQUENCE [LARGE SCALE GENOMIC DNA]</scope>
    <source>
        <strain evidence="20">1</strain>
    </source>
</reference>
<evidence type="ECO:0000256" key="2">
    <source>
        <dbReference type="ARBA" id="ARBA00004141"/>
    </source>
</evidence>
<dbReference type="InterPro" id="IPR048259">
    <property type="entry name" value="Cytochrome_b_N_euk/bac"/>
</dbReference>
<feature type="binding site" description="axial binding residue" evidence="15">
    <location>
        <position position="91"/>
    </location>
    <ligand>
        <name>heme b</name>
        <dbReference type="ChEBI" id="CHEBI:60344"/>
        <label>b562</label>
    </ligand>
    <ligandPart>
        <name>Fe</name>
        <dbReference type="ChEBI" id="CHEBI:18248"/>
    </ligandPart>
</feature>
<dbReference type="Pfam" id="PF00033">
    <property type="entry name" value="Cytochrome_B"/>
    <property type="match status" value="1"/>
</dbReference>
<evidence type="ECO:0000256" key="14">
    <source>
        <dbReference type="PIRSR" id="PIRSR038885-1"/>
    </source>
</evidence>
<keyword evidence="8 16" id="KW-0812">Transmembrane</keyword>
<evidence type="ECO:0000256" key="13">
    <source>
        <dbReference type="ARBA" id="ARBA00023136"/>
    </source>
</evidence>
<evidence type="ECO:0000256" key="16">
    <source>
        <dbReference type="RuleBase" id="RU003385"/>
    </source>
</evidence>
<dbReference type="GO" id="GO:0008121">
    <property type="term" value="F:quinol-cytochrome-c reductase activity"/>
    <property type="evidence" value="ECO:0007669"/>
    <property type="project" value="InterPro"/>
</dbReference>
<feature type="binding site" description="axial binding residue" evidence="15">
    <location>
        <position position="192"/>
    </location>
    <ligand>
        <name>heme b</name>
        <dbReference type="ChEBI" id="CHEBI:60344"/>
        <label>b562</label>
    </ligand>
    <ligandPart>
        <name>Fe</name>
        <dbReference type="ChEBI" id="CHEBI:18248"/>
    </ligandPart>
</feature>
<dbReference type="PIRSF" id="PIRSF038885">
    <property type="entry name" value="COB"/>
    <property type="match status" value="1"/>
</dbReference>
<evidence type="ECO:0000259" key="19">
    <source>
        <dbReference type="PROSITE" id="PS51003"/>
    </source>
</evidence>
<dbReference type="Proteomes" id="UP000509549">
    <property type="component" value="Chromosome"/>
</dbReference>
<dbReference type="PANTHER" id="PTHR19271">
    <property type="entry name" value="CYTOCHROME B"/>
    <property type="match status" value="1"/>
</dbReference>
<dbReference type="PROSITE" id="PS51003">
    <property type="entry name" value="CYTB_CTER"/>
    <property type="match status" value="1"/>
</dbReference>
<feature type="binding site" description="axial binding residue" evidence="15">
    <location>
        <position position="105"/>
    </location>
    <ligand>
        <name>heme b</name>
        <dbReference type="ChEBI" id="CHEBI:60344"/>
        <label>b566</label>
    </ligand>
    <ligandPart>
        <name>Fe</name>
        <dbReference type="ChEBI" id="CHEBI:18248"/>
    </ligandPart>
</feature>
<dbReference type="Pfam" id="PF00032">
    <property type="entry name" value="Cytochrom_B_C"/>
    <property type="match status" value="1"/>
</dbReference>
<evidence type="ECO:0000256" key="10">
    <source>
        <dbReference type="ARBA" id="ARBA00022982"/>
    </source>
</evidence>
<evidence type="ECO:0000259" key="18">
    <source>
        <dbReference type="PROSITE" id="PS51002"/>
    </source>
</evidence>
<dbReference type="InterPro" id="IPR016174">
    <property type="entry name" value="Di-haem_cyt_TM"/>
</dbReference>
<evidence type="ECO:0000256" key="3">
    <source>
        <dbReference type="ARBA" id="ARBA00011649"/>
    </source>
</evidence>
<comment type="subcellular location">
    <subcellularLocation>
        <location evidence="2">Membrane</location>
        <topology evidence="2">Multi-pass membrane protein</topology>
    </subcellularLocation>
</comment>
<dbReference type="GO" id="GO:0016491">
    <property type="term" value="F:oxidoreductase activity"/>
    <property type="evidence" value="ECO:0007669"/>
    <property type="project" value="InterPro"/>
</dbReference>
<feature type="transmembrane region" description="Helical" evidence="17">
    <location>
        <begin position="37"/>
        <end position="64"/>
    </location>
</feature>
<dbReference type="InterPro" id="IPR027387">
    <property type="entry name" value="Cytb/b6-like_sf"/>
</dbReference>
<dbReference type="EMBL" id="LR794158">
    <property type="protein sequence ID" value="CAB3976351.1"/>
    <property type="molecule type" value="Genomic_DNA"/>
</dbReference>
<evidence type="ECO:0000256" key="9">
    <source>
        <dbReference type="ARBA" id="ARBA00022723"/>
    </source>
</evidence>
<dbReference type="SUPFAM" id="SSF81342">
    <property type="entry name" value="Transmembrane di-heme cytochromes"/>
    <property type="match status" value="1"/>
</dbReference>
<keyword evidence="9 15" id="KW-0479">Metal-binding</keyword>
<evidence type="ECO:0000313" key="20">
    <source>
        <dbReference type="EMBL" id="CAB3976351.1"/>
    </source>
</evidence>
<evidence type="ECO:0000256" key="4">
    <source>
        <dbReference type="ARBA" id="ARBA00013531"/>
    </source>
</evidence>
<feature type="transmembrane region" description="Helical" evidence="17">
    <location>
        <begin position="342"/>
        <end position="362"/>
    </location>
</feature>
<dbReference type="KEGG" id="acil:ESZ_00135"/>
<dbReference type="PROSITE" id="PS51002">
    <property type="entry name" value="CYTB_NTER"/>
    <property type="match status" value="1"/>
</dbReference>
<feature type="domain" description="Cytochrome b/b6 N-terminal region profile" evidence="18">
    <location>
        <begin position="8"/>
        <end position="220"/>
    </location>
</feature>
<dbReference type="InterPro" id="IPR005798">
    <property type="entry name" value="Cyt_b/b6_C"/>
</dbReference>
<dbReference type="Gene3D" id="1.20.810.10">
    <property type="entry name" value="Cytochrome Bc1 Complex, Chain C"/>
    <property type="match status" value="1"/>
</dbReference>
<dbReference type="FunFam" id="1.20.810.10:FF:000004">
    <property type="entry name" value="Cytochrome b"/>
    <property type="match status" value="1"/>
</dbReference>
<feature type="binding site" description="axial binding residue" evidence="15">
    <location>
        <position position="207"/>
    </location>
    <ligand>
        <name>heme b</name>
        <dbReference type="ChEBI" id="CHEBI:60344"/>
        <label>b566</label>
    </ligand>
    <ligandPart>
        <name>Fe</name>
        <dbReference type="ChEBI" id="CHEBI:18248"/>
    </ligandPart>
</feature>
<evidence type="ECO:0000256" key="17">
    <source>
        <dbReference type="SAM" id="Phobius"/>
    </source>
</evidence>
<dbReference type="PANTHER" id="PTHR19271:SF16">
    <property type="entry name" value="CYTOCHROME B"/>
    <property type="match status" value="1"/>
</dbReference>
<feature type="transmembrane region" description="Helical" evidence="17">
    <location>
        <begin position="121"/>
        <end position="143"/>
    </location>
</feature>
<keyword evidence="7 16" id="KW-0679">Respiratory chain</keyword>
<name>A0A6J5JXP0_9GAMM</name>
<dbReference type="RefSeq" id="WP_176604881.1">
    <property type="nucleotide sequence ID" value="NZ_LR794158.1"/>
</dbReference>
<organism evidence="20 21">
    <name type="scientific">Candidatus Azoamicus ciliaticola</name>
    <dbReference type="NCBI Taxonomy" id="2652803"/>
    <lineage>
        <taxon>Bacteria</taxon>
        <taxon>Pseudomonadati</taxon>
        <taxon>Pseudomonadota</taxon>
        <taxon>Gammaproteobacteria</taxon>
        <taxon>Candidatus Azoamicaceae</taxon>
        <taxon>Candidatus Azoamicus</taxon>
    </lineage>
</organism>
<dbReference type="InterPro" id="IPR030689">
    <property type="entry name" value="Cytochrome_b"/>
</dbReference>
<feature type="transmembrane region" description="Helical" evidence="17">
    <location>
        <begin position="150"/>
        <end position="171"/>
    </location>
</feature>
<feature type="transmembrane region" description="Helical" evidence="17">
    <location>
        <begin position="85"/>
        <end position="106"/>
    </location>
</feature>
<evidence type="ECO:0000256" key="6">
    <source>
        <dbReference type="ARBA" id="ARBA00022617"/>
    </source>
</evidence>
<dbReference type="GO" id="GO:0022904">
    <property type="term" value="P:respiratory electron transport chain"/>
    <property type="evidence" value="ECO:0007669"/>
    <property type="project" value="InterPro"/>
</dbReference>
<comment type="subunit">
    <text evidence="3 16">The main subunits of complex b-c1 are: cytochrome b, cytochrome c1 and the Rieske protein.</text>
</comment>
<evidence type="ECO:0000313" key="21">
    <source>
        <dbReference type="Proteomes" id="UP000509549"/>
    </source>
</evidence>
<comment type="similarity">
    <text evidence="16">Belongs to the cytochrome b family.</text>
</comment>
<feature type="transmembrane region" description="Helical" evidence="17">
    <location>
        <begin position="311"/>
        <end position="330"/>
    </location>
</feature>
<keyword evidence="11 17" id="KW-1133">Transmembrane helix</keyword>
<feature type="binding site" evidence="14">
    <location>
        <position position="212"/>
    </location>
    <ligand>
        <name>a ubiquinone</name>
        <dbReference type="ChEBI" id="CHEBI:16389"/>
    </ligand>
</feature>
<protein>
    <recommendedName>
        <fullName evidence="4 16">Cytochrome b</fullName>
    </recommendedName>
</protein>
<keyword evidence="10 16" id="KW-0249">Electron transport</keyword>
<dbReference type="AlphaFoldDB" id="A0A6J5JXP0"/>
<feature type="transmembrane region" description="Helical" evidence="17">
    <location>
        <begin position="191"/>
        <end position="211"/>
    </location>
</feature>
<evidence type="ECO:0000256" key="12">
    <source>
        <dbReference type="ARBA" id="ARBA00023004"/>
    </source>
</evidence>
<proteinExistence type="inferred from homology"/>
<dbReference type="CDD" id="cd00284">
    <property type="entry name" value="Cytochrome_b_N"/>
    <property type="match status" value="1"/>
</dbReference>
<evidence type="ECO:0000256" key="1">
    <source>
        <dbReference type="ARBA" id="ARBA00002444"/>
    </source>
</evidence>
<evidence type="ECO:0000256" key="15">
    <source>
        <dbReference type="PIRSR" id="PIRSR038885-2"/>
    </source>
</evidence>